<evidence type="ECO:0008006" key="12">
    <source>
        <dbReference type="Google" id="ProtNLM"/>
    </source>
</evidence>
<evidence type="ECO:0000256" key="2">
    <source>
        <dbReference type="ARBA" id="ARBA00022475"/>
    </source>
</evidence>
<keyword evidence="11" id="KW-1185">Reference proteome</keyword>
<dbReference type="GO" id="GO:0005886">
    <property type="term" value="C:plasma membrane"/>
    <property type="evidence" value="ECO:0007669"/>
    <property type="project" value="UniProtKB-SubCell"/>
</dbReference>
<keyword evidence="4 8" id="KW-1133">Transmembrane helix</keyword>
<accession>A0A905ST49</accession>
<keyword evidence="9" id="KW-0732">Signal</keyword>
<dbReference type="PANTHER" id="PTHR42643">
    <property type="entry name" value="IONOTROPIC RECEPTOR 20A-RELATED"/>
    <property type="match status" value="1"/>
</dbReference>
<organism evidence="10 11">
    <name type="scientific">Stomoxys calcitrans</name>
    <name type="common">Stable fly</name>
    <name type="synonym">Conops calcitrans</name>
    <dbReference type="NCBI Taxonomy" id="35570"/>
    <lineage>
        <taxon>Eukaryota</taxon>
        <taxon>Metazoa</taxon>
        <taxon>Ecdysozoa</taxon>
        <taxon>Arthropoda</taxon>
        <taxon>Hexapoda</taxon>
        <taxon>Insecta</taxon>
        <taxon>Pterygota</taxon>
        <taxon>Neoptera</taxon>
        <taxon>Endopterygota</taxon>
        <taxon>Diptera</taxon>
        <taxon>Brachycera</taxon>
        <taxon>Muscomorpha</taxon>
        <taxon>Muscoidea</taxon>
        <taxon>Muscidae</taxon>
        <taxon>Stomoxys</taxon>
    </lineage>
</organism>
<evidence type="ECO:0000313" key="11">
    <source>
        <dbReference type="Proteomes" id="UP000095300"/>
    </source>
</evidence>
<evidence type="ECO:0000256" key="5">
    <source>
        <dbReference type="ARBA" id="ARBA00023136"/>
    </source>
</evidence>
<keyword evidence="5 8" id="KW-0472">Membrane</keyword>
<feature type="transmembrane region" description="Helical" evidence="8">
    <location>
        <begin position="323"/>
        <end position="346"/>
    </location>
</feature>
<dbReference type="AlphaFoldDB" id="A0A905ST49"/>
<keyword evidence="2" id="KW-1003">Cell membrane</keyword>
<protein>
    <recommendedName>
        <fullName evidence="12">Ionotropic receptor</fullName>
    </recommendedName>
</protein>
<dbReference type="InterPro" id="IPR052192">
    <property type="entry name" value="Insect_Ionotropic_Sensory_Rcpt"/>
</dbReference>
<proteinExistence type="predicted"/>
<keyword evidence="7" id="KW-0325">Glycoprotein</keyword>
<dbReference type="Proteomes" id="UP000095300">
    <property type="component" value="Unassembled WGS sequence"/>
</dbReference>
<dbReference type="EnsemblMetazoa" id="SCAU016979-RA">
    <property type="protein sequence ID" value="SCAU016979-PA"/>
    <property type="gene ID" value="SCAU016979"/>
</dbReference>
<sequence length="626" mass="73862">MNWKLFAFMAFLLLQIGTTKKPSRKFISSKSLKHLINNLGAYWNMSSIYIVCNAEIAHKRFIRNILEELHRNESYFGQRPHLAVSDQHIVMRFYEDKYFSSNSLVLTLMHSIYDDVLQATINATRHRRTCFSIFYVEILTHSTELQRFFGQLWKYQMRRPLVIVNGGDLLTMYPYPTLSIINVSDEHYSKMFPRYKDIQNFNGYAVNMPIQTHLPYTFWYVDENTQKYKMDGMSGWIVSEFMQRLNVSFKVYPLYSDSEKSNYLDMTMLSDLLLSGQIELSPHLVSMFVQMDLDYSYPFITTSRCVMMPLPPREPSNFILIQWPLWLAVCICFGLLEVIMFLYVYLTRRPGRRDSNNSVLLPNMQNHFLLLLTIILALPMPSMRLPTWKQTSALMFLRLLCIYFVLRFGGFYLAQMLSTNLTSMVTSSYLKTPTMQMDDFLSSSASLMVNNFKKTLFMKQFHNFDQKRLVNATQEEINLNRGVLNPAFIFFVSVEEFDVINEQQKYLNPKRFILLDICHGSYPFQMQLRADSHFTELLKMFILRIRENGMYYHHKEHLSRRAKRFGKMDYIREEKKPRDVELEEGYNVNSLNAMLLVLSVGYSCSIVVFICELYGKRVMRKLKQSG</sequence>
<evidence type="ECO:0000313" key="10">
    <source>
        <dbReference type="EnsemblMetazoa" id="SCAU016979-PA"/>
    </source>
</evidence>
<evidence type="ECO:0000256" key="1">
    <source>
        <dbReference type="ARBA" id="ARBA00004651"/>
    </source>
</evidence>
<reference evidence="10" key="1">
    <citation type="submission" date="2022-10" db="UniProtKB">
        <authorList>
            <consortium name="EnsemblMetazoa"/>
        </authorList>
    </citation>
    <scope>IDENTIFICATION</scope>
    <source>
        <strain evidence="10">USDA</strain>
    </source>
</reference>
<evidence type="ECO:0000256" key="7">
    <source>
        <dbReference type="ARBA" id="ARBA00023180"/>
    </source>
</evidence>
<keyword evidence="6" id="KW-0675">Receptor</keyword>
<keyword evidence="3 8" id="KW-0812">Transmembrane</keyword>
<comment type="subcellular location">
    <subcellularLocation>
        <location evidence="1">Cell membrane</location>
        <topology evidence="1">Multi-pass membrane protein</topology>
    </subcellularLocation>
</comment>
<feature type="chain" id="PRO_5036906970" description="Ionotropic receptor" evidence="9">
    <location>
        <begin position="20"/>
        <end position="626"/>
    </location>
</feature>
<evidence type="ECO:0000256" key="9">
    <source>
        <dbReference type="SAM" id="SignalP"/>
    </source>
</evidence>
<feature type="transmembrane region" description="Helical" evidence="8">
    <location>
        <begin position="367"/>
        <end position="383"/>
    </location>
</feature>
<feature type="transmembrane region" description="Helical" evidence="8">
    <location>
        <begin position="395"/>
        <end position="414"/>
    </location>
</feature>
<feature type="signal peptide" evidence="9">
    <location>
        <begin position="1"/>
        <end position="19"/>
    </location>
</feature>
<name>A0A905ST49_STOCA</name>
<evidence type="ECO:0000256" key="3">
    <source>
        <dbReference type="ARBA" id="ARBA00022692"/>
    </source>
</evidence>
<evidence type="ECO:0000256" key="6">
    <source>
        <dbReference type="ARBA" id="ARBA00023170"/>
    </source>
</evidence>
<feature type="transmembrane region" description="Helical" evidence="8">
    <location>
        <begin position="593"/>
        <end position="615"/>
    </location>
</feature>
<evidence type="ECO:0000256" key="8">
    <source>
        <dbReference type="SAM" id="Phobius"/>
    </source>
</evidence>
<evidence type="ECO:0000256" key="4">
    <source>
        <dbReference type="ARBA" id="ARBA00022989"/>
    </source>
</evidence>
<dbReference type="PANTHER" id="PTHR42643:SF41">
    <property type="entry name" value="IONOTROPIC RECEPTOR 20A-RELATED"/>
    <property type="match status" value="1"/>
</dbReference>